<evidence type="ECO:0000256" key="5">
    <source>
        <dbReference type="ARBA" id="ARBA00022490"/>
    </source>
</evidence>
<dbReference type="PANTHER" id="PTHR21145">
    <property type="entry name" value="CHORISMATE MUTASE"/>
    <property type="match status" value="1"/>
</dbReference>
<evidence type="ECO:0000256" key="9">
    <source>
        <dbReference type="SAM" id="SignalP"/>
    </source>
</evidence>
<comment type="catalytic activity">
    <reaction evidence="1">
        <text>chorismate = prephenate</text>
        <dbReference type="Rhea" id="RHEA:13897"/>
        <dbReference type="ChEBI" id="CHEBI:29748"/>
        <dbReference type="ChEBI" id="CHEBI:29934"/>
        <dbReference type="EC" id="5.4.99.5"/>
    </reaction>
</comment>
<dbReference type="EMBL" id="LR743600">
    <property type="protein sequence ID" value="CAA2631010.1"/>
    <property type="molecule type" value="Genomic_DNA"/>
</dbReference>
<dbReference type="AlphaFoldDB" id="A0A7I8JKY1"/>
<keyword evidence="9" id="KW-0732">Signal</keyword>
<keyword evidence="7" id="KW-0057">Aromatic amino acid biosynthesis</keyword>
<proteinExistence type="predicted"/>
<feature type="domain" description="Chorismate mutase" evidence="10">
    <location>
        <begin position="162"/>
        <end position="260"/>
    </location>
</feature>
<gene>
    <name evidence="11" type="ORF">SI7747_13016656</name>
</gene>
<dbReference type="NCBIfam" id="TIGR01802">
    <property type="entry name" value="CM_pl-yst"/>
    <property type="match status" value="1"/>
</dbReference>
<dbReference type="InterPro" id="IPR037039">
    <property type="entry name" value="CM_AroQ_sf_eucaryotic"/>
</dbReference>
<evidence type="ECO:0000256" key="8">
    <source>
        <dbReference type="ARBA" id="ARBA00023235"/>
    </source>
</evidence>
<dbReference type="GO" id="GO:0009073">
    <property type="term" value="P:aromatic amino acid family biosynthetic process"/>
    <property type="evidence" value="ECO:0007669"/>
    <property type="project" value="UniProtKB-KW"/>
</dbReference>
<keyword evidence="8" id="KW-0413">Isomerase</keyword>
<dbReference type="GO" id="GO:0046417">
    <property type="term" value="P:chorismate metabolic process"/>
    <property type="evidence" value="ECO:0007669"/>
    <property type="project" value="InterPro"/>
</dbReference>
<dbReference type="UniPathway" id="UPA00120">
    <property type="reaction ID" value="UER00203"/>
</dbReference>
<comment type="subcellular location">
    <subcellularLocation>
        <location evidence="2">Cytoplasm</location>
    </subcellularLocation>
</comment>
<evidence type="ECO:0000256" key="4">
    <source>
        <dbReference type="ARBA" id="ARBA00012404"/>
    </source>
</evidence>
<dbReference type="InterPro" id="IPR002701">
    <property type="entry name" value="CM_II_prokaryot"/>
</dbReference>
<feature type="signal peptide" evidence="9">
    <location>
        <begin position="1"/>
        <end position="33"/>
    </location>
</feature>
<evidence type="ECO:0000256" key="6">
    <source>
        <dbReference type="ARBA" id="ARBA00022605"/>
    </source>
</evidence>
<feature type="chain" id="PRO_5029461510" description="chorismate mutase" evidence="9">
    <location>
        <begin position="34"/>
        <end position="269"/>
    </location>
</feature>
<dbReference type="InterPro" id="IPR036263">
    <property type="entry name" value="Chorismate_II_sf"/>
</dbReference>
<evidence type="ECO:0000256" key="7">
    <source>
        <dbReference type="ARBA" id="ARBA00023141"/>
    </source>
</evidence>
<evidence type="ECO:0000259" key="10">
    <source>
        <dbReference type="Pfam" id="PF01817"/>
    </source>
</evidence>
<keyword evidence="6" id="KW-0028">Amino-acid biosynthesis</keyword>
<keyword evidence="5" id="KW-0963">Cytoplasm</keyword>
<dbReference type="PROSITE" id="PS51169">
    <property type="entry name" value="CHORISMATE_MUT_3"/>
    <property type="match status" value="1"/>
</dbReference>
<evidence type="ECO:0000313" key="11">
    <source>
        <dbReference type="EMBL" id="CAA2631010.1"/>
    </source>
</evidence>
<dbReference type="SUPFAM" id="SSF48600">
    <property type="entry name" value="Chorismate mutase II"/>
    <property type="match status" value="1"/>
</dbReference>
<dbReference type="Proteomes" id="UP001189122">
    <property type="component" value="Unassembled WGS sequence"/>
</dbReference>
<protein>
    <recommendedName>
        <fullName evidence="4">chorismate mutase</fullName>
        <ecNumber evidence="4">5.4.99.5</ecNumber>
    </recommendedName>
</protein>
<dbReference type="EMBL" id="CACRZD030000013">
    <property type="protein sequence ID" value="CAA6670253.1"/>
    <property type="molecule type" value="Genomic_DNA"/>
</dbReference>
<dbReference type="Pfam" id="PF01817">
    <property type="entry name" value="CM_2"/>
    <property type="match status" value="1"/>
</dbReference>
<sequence>MAPPYPPSAAAAAAARLLLFSVLIAASFSCSAAAAGDVPRALTLDSVRESLIRQEDSIVFSLLERAMHRRNSAAYDSSFLHRRPSPSSLSARRYLNPEEVPFFPDYLPEPLVHPHSPPQVLLHPASATVNVSKEIWRIYTREMVALFTEEGDDGDHGSTVASDLVLLQALSRRIHYGRFVAEVKFRDDRVGLMELLTFADVEESVKRRVEKKAMLFGQNVTLDDKAGRNNTGGRGKYKVDPEVAARIYGEWVIPLTKLVQVEYLLRRLH</sequence>
<dbReference type="GO" id="GO:0008652">
    <property type="term" value="P:amino acid biosynthetic process"/>
    <property type="evidence" value="ECO:0007669"/>
    <property type="project" value="UniProtKB-KW"/>
</dbReference>
<organism evidence="11">
    <name type="scientific">Spirodela intermedia</name>
    <name type="common">Intermediate duckweed</name>
    <dbReference type="NCBI Taxonomy" id="51605"/>
    <lineage>
        <taxon>Eukaryota</taxon>
        <taxon>Viridiplantae</taxon>
        <taxon>Streptophyta</taxon>
        <taxon>Embryophyta</taxon>
        <taxon>Tracheophyta</taxon>
        <taxon>Spermatophyta</taxon>
        <taxon>Magnoliopsida</taxon>
        <taxon>Liliopsida</taxon>
        <taxon>Araceae</taxon>
        <taxon>Lemnoideae</taxon>
        <taxon>Spirodela</taxon>
    </lineage>
</organism>
<dbReference type="EC" id="5.4.99.5" evidence="4"/>
<keyword evidence="12" id="KW-1185">Reference proteome</keyword>
<dbReference type="PANTHER" id="PTHR21145:SF12">
    <property type="entry name" value="CHORISMATE MUTASE"/>
    <property type="match status" value="1"/>
</dbReference>
<dbReference type="GO" id="GO:0005737">
    <property type="term" value="C:cytoplasm"/>
    <property type="evidence" value="ECO:0007669"/>
    <property type="project" value="UniProtKB-SubCell"/>
</dbReference>
<dbReference type="Gene3D" id="1.10.590.10">
    <property type="entry name" value="Chorismate mutase, AroQ class superfamily, eukaryotic"/>
    <property type="match status" value="1"/>
</dbReference>
<dbReference type="GO" id="GO:0004106">
    <property type="term" value="F:chorismate mutase activity"/>
    <property type="evidence" value="ECO:0007669"/>
    <property type="project" value="UniProtKB-EC"/>
</dbReference>
<comment type="pathway">
    <text evidence="3">Metabolic intermediate biosynthesis; prephenate biosynthesis; prephenate from chorismate: step 1/1.</text>
</comment>
<name>A0A7I8JKY1_SPIIN</name>
<evidence type="ECO:0000256" key="3">
    <source>
        <dbReference type="ARBA" id="ARBA00004817"/>
    </source>
</evidence>
<evidence type="ECO:0000313" key="12">
    <source>
        <dbReference type="Proteomes" id="UP001189122"/>
    </source>
</evidence>
<reference evidence="11 12" key="1">
    <citation type="submission" date="2019-12" db="EMBL/GenBank/DDBJ databases">
        <authorList>
            <person name="Scholz U."/>
            <person name="Mascher M."/>
            <person name="Fiebig A."/>
        </authorList>
    </citation>
    <scope>NUCLEOTIDE SEQUENCE</scope>
</reference>
<evidence type="ECO:0000256" key="2">
    <source>
        <dbReference type="ARBA" id="ARBA00004496"/>
    </source>
</evidence>
<dbReference type="InterPro" id="IPR008238">
    <property type="entry name" value="Chorismate_mutase_AroQ_euk"/>
</dbReference>
<evidence type="ECO:0000256" key="1">
    <source>
        <dbReference type="ARBA" id="ARBA00000824"/>
    </source>
</evidence>
<accession>A0A7I8JKY1</accession>